<evidence type="ECO:0000259" key="4">
    <source>
        <dbReference type="Pfam" id="PF03472"/>
    </source>
</evidence>
<dbReference type="SUPFAM" id="SSF75516">
    <property type="entry name" value="Pheromone-binding domain of LuxR-like quorum-sensing transcription factors"/>
    <property type="match status" value="1"/>
</dbReference>
<evidence type="ECO:0000313" key="5">
    <source>
        <dbReference type="EMBL" id="MFC3208579.1"/>
    </source>
</evidence>
<keyword evidence="1" id="KW-0805">Transcription regulation</keyword>
<dbReference type="EMBL" id="JBHRTK010000026">
    <property type="protein sequence ID" value="MFC3208579.1"/>
    <property type="molecule type" value="Genomic_DNA"/>
</dbReference>
<evidence type="ECO:0000256" key="1">
    <source>
        <dbReference type="ARBA" id="ARBA00023015"/>
    </source>
</evidence>
<dbReference type="RefSeq" id="WP_378224093.1">
    <property type="nucleotide sequence ID" value="NZ_JBHRTK010000026.1"/>
</dbReference>
<evidence type="ECO:0000313" key="6">
    <source>
        <dbReference type="Proteomes" id="UP001595583"/>
    </source>
</evidence>
<feature type="domain" description="Transcription factor LuxR-like autoinducer-binding" evidence="4">
    <location>
        <begin position="2"/>
        <end position="70"/>
    </location>
</feature>
<protein>
    <submittedName>
        <fullName evidence="5">Autoinducer binding domain-containing protein</fullName>
    </submittedName>
</protein>
<keyword evidence="6" id="KW-1185">Reference proteome</keyword>
<keyword evidence="3" id="KW-0804">Transcription</keyword>
<evidence type="ECO:0000256" key="2">
    <source>
        <dbReference type="ARBA" id="ARBA00023125"/>
    </source>
</evidence>
<sequence length="87" mass="10239">MLRNALNALTREIGFGFYAFMHLGPVNPFLASNYPDRWQKIYIETRYERLDPIVTRSRHQTQIFAWGAGLPVFEPTTEVRTLPRDRI</sequence>
<accession>A0ABV7KE76</accession>
<gene>
    <name evidence="5" type="ORF">ACFOHJ_20365</name>
</gene>
<name>A0ABV7KE76_9HYPH</name>
<dbReference type="InterPro" id="IPR005143">
    <property type="entry name" value="TF_LuxR_autoind-bd_dom"/>
</dbReference>
<dbReference type="Pfam" id="PF03472">
    <property type="entry name" value="Autoind_bind"/>
    <property type="match status" value="1"/>
</dbReference>
<keyword evidence="2" id="KW-0238">DNA-binding</keyword>
<dbReference type="Proteomes" id="UP001595583">
    <property type="component" value="Unassembled WGS sequence"/>
</dbReference>
<organism evidence="5 6">
    <name type="scientific">Aquamicrobium soli</name>
    <dbReference type="NCBI Taxonomy" id="1811518"/>
    <lineage>
        <taxon>Bacteria</taxon>
        <taxon>Pseudomonadati</taxon>
        <taxon>Pseudomonadota</taxon>
        <taxon>Alphaproteobacteria</taxon>
        <taxon>Hyphomicrobiales</taxon>
        <taxon>Phyllobacteriaceae</taxon>
        <taxon>Aquamicrobium</taxon>
    </lineage>
</organism>
<evidence type="ECO:0000256" key="3">
    <source>
        <dbReference type="ARBA" id="ARBA00023163"/>
    </source>
</evidence>
<dbReference type="InterPro" id="IPR036693">
    <property type="entry name" value="TF_LuxR_autoind-bd_dom_sf"/>
</dbReference>
<dbReference type="Gene3D" id="3.30.450.80">
    <property type="entry name" value="Transcription factor LuxR-like, autoinducer-binding domain"/>
    <property type="match status" value="1"/>
</dbReference>
<comment type="caution">
    <text evidence="5">The sequence shown here is derived from an EMBL/GenBank/DDBJ whole genome shotgun (WGS) entry which is preliminary data.</text>
</comment>
<proteinExistence type="predicted"/>
<reference evidence="6" key="1">
    <citation type="journal article" date="2019" name="Int. J. Syst. Evol. Microbiol.">
        <title>The Global Catalogue of Microorganisms (GCM) 10K type strain sequencing project: providing services to taxonomists for standard genome sequencing and annotation.</title>
        <authorList>
            <consortium name="The Broad Institute Genomics Platform"/>
            <consortium name="The Broad Institute Genome Sequencing Center for Infectious Disease"/>
            <person name="Wu L."/>
            <person name="Ma J."/>
        </authorList>
    </citation>
    <scope>NUCLEOTIDE SEQUENCE [LARGE SCALE GENOMIC DNA]</scope>
    <source>
        <strain evidence="6">KCTC 52165</strain>
    </source>
</reference>